<organism evidence="18 19">
    <name type="scientific">Astyanax mexicanus</name>
    <name type="common">Blind cave fish</name>
    <name type="synonym">Astyanax fasciatus mexicanus</name>
    <dbReference type="NCBI Taxonomy" id="7994"/>
    <lineage>
        <taxon>Eukaryota</taxon>
        <taxon>Metazoa</taxon>
        <taxon>Chordata</taxon>
        <taxon>Craniata</taxon>
        <taxon>Vertebrata</taxon>
        <taxon>Euteleostomi</taxon>
        <taxon>Actinopterygii</taxon>
        <taxon>Neopterygii</taxon>
        <taxon>Teleostei</taxon>
        <taxon>Ostariophysi</taxon>
        <taxon>Characiformes</taxon>
        <taxon>Characoidei</taxon>
        <taxon>Acestrorhamphidae</taxon>
        <taxon>Acestrorhamphinae</taxon>
        <taxon>Astyanax</taxon>
    </lineage>
</organism>
<feature type="compositionally biased region" description="Low complexity" evidence="13">
    <location>
        <begin position="476"/>
        <end position="495"/>
    </location>
</feature>
<evidence type="ECO:0000256" key="1">
    <source>
        <dbReference type="ARBA" id="ARBA00004479"/>
    </source>
</evidence>
<dbReference type="InterPro" id="IPR013980">
    <property type="entry name" value="MANSC_dom"/>
</dbReference>
<dbReference type="SMART" id="SM00131">
    <property type="entry name" value="KU"/>
    <property type="match status" value="1"/>
</dbReference>
<dbReference type="Pfam" id="PF22352">
    <property type="entry name" value="K319L-like_PKD"/>
    <property type="match status" value="1"/>
</dbReference>
<dbReference type="SMART" id="SM00192">
    <property type="entry name" value="LDLa"/>
    <property type="match status" value="1"/>
</dbReference>
<feature type="disulfide bond" evidence="12">
    <location>
        <begin position="343"/>
        <end position="358"/>
    </location>
</feature>
<feature type="disulfide bond" evidence="12">
    <location>
        <begin position="324"/>
        <end position="336"/>
    </location>
</feature>
<dbReference type="PANTHER" id="PTHR46876">
    <property type="entry name" value="LOW-DENSITY LIPOPROTEIN RECEPTOR-RELATED PROTEIN 11"/>
    <property type="match status" value="1"/>
</dbReference>
<feature type="compositionally biased region" description="Low complexity" evidence="13">
    <location>
        <begin position="400"/>
        <end position="416"/>
    </location>
</feature>
<feature type="compositionally biased region" description="Basic and acidic residues" evidence="13">
    <location>
        <begin position="216"/>
        <end position="225"/>
    </location>
</feature>
<dbReference type="Gene3D" id="4.10.400.10">
    <property type="entry name" value="Low-density Lipoprotein Receptor"/>
    <property type="match status" value="1"/>
</dbReference>
<feature type="region of interest" description="Disordered" evidence="13">
    <location>
        <begin position="59"/>
        <end position="86"/>
    </location>
</feature>
<evidence type="ECO:0000259" key="17">
    <source>
        <dbReference type="PROSITE" id="PS50986"/>
    </source>
</evidence>
<name>W5KI60_ASTMX</name>
<evidence type="ECO:0000256" key="11">
    <source>
        <dbReference type="ARBA" id="ARBA00074260"/>
    </source>
</evidence>
<sequence length="580" mass="63403">MRLNIVTRVLAPLLCCVLSALPVSSSASRAVSSPLSDLKSKISGVEELLEEFRQQLQHEEQPYEHEQEDEQDEDDEGEVGEDEEREHGPVAAACLSRFDSAESHIIRAAVSIERGATFLSAPSDARDPADCLRACCAEPRCTVAVVVREERAAPRDGPRCYLFNCTYRGASVCAYSPQRGFTAYSRNGTTATTALRRPAEEQQQQEEEDGGGGEAWMRDLDEPPRSDAGQDVVVQLPTDWAILDGRDSIDDHGIMRYEWSLVKGDHSVNMKVTHPGLLKLSGLREGVYTFQLTIVDTIGQKSSDNVSVTVLAPEHHAEVCTRHCTRYQFMCDDGCCIDISYACDGKQQCPDRSDEDFCRNFDGGRKAVTHTSSAPSLVGEARESEGRAMIPSEPLSAETPVQPKQQQQQPAVSQDPCMEPPVVGPCRGTFPRWYYDAAAGECKHFLYGGCKGNRNNFLQQTDCVNECIQKPAPVDQQATAVPPPTTQATTATRTPSSEAKPLNSASAAQNAQPVAKAHTVLGGQPPPESGAILPLVLGVIISALLLLMVACRLRLVRHRMKKARPLTTEESDYLINGMYL</sequence>
<feature type="disulfide bond" evidence="12">
    <location>
        <begin position="331"/>
        <end position="349"/>
    </location>
</feature>
<dbReference type="eggNOG" id="KOG3539">
    <property type="taxonomic scope" value="Eukaryota"/>
</dbReference>
<dbReference type="InterPro" id="IPR011106">
    <property type="entry name" value="MANSC_N"/>
</dbReference>
<evidence type="ECO:0000256" key="2">
    <source>
        <dbReference type="ARBA" id="ARBA00009939"/>
    </source>
</evidence>
<evidence type="ECO:0000256" key="10">
    <source>
        <dbReference type="ARBA" id="ARBA00023180"/>
    </source>
</evidence>
<dbReference type="RefSeq" id="XP_007233524.2">
    <property type="nucleotide sequence ID" value="XM_007233462.4"/>
</dbReference>
<evidence type="ECO:0000256" key="7">
    <source>
        <dbReference type="ARBA" id="ARBA00023136"/>
    </source>
</evidence>
<keyword evidence="4 14" id="KW-0812">Transmembrane</keyword>
<dbReference type="GO" id="GO:0004867">
    <property type="term" value="F:serine-type endopeptidase inhibitor activity"/>
    <property type="evidence" value="ECO:0007669"/>
    <property type="project" value="InterPro"/>
</dbReference>
<reference evidence="19" key="2">
    <citation type="journal article" date="2014" name="Nat. Commun.">
        <title>The cavefish genome reveals candidate genes for eye loss.</title>
        <authorList>
            <person name="McGaugh S.E."/>
            <person name="Gross J.B."/>
            <person name="Aken B."/>
            <person name="Blin M."/>
            <person name="Borowsky R."/>
            <person name="Chalopin D."/>
            <person name="Hinaux H."/>
            <person name="Jeffery W.R."/>
            <person name="Keene A."/>
            <person name="Ma L."/>
            <person name="Minx P."/>
            <person name="Murphy D."/>
            <person name="O'Quin K.E."/>
            <person name="Retaux S."/>
            <person name="Rohner N."/>
            <person name="Searle S.M."/>
            <person name="Stahl B.A."/>
            <person name="Tabin C."/>
            <person name="Volff J.N."/>
            <person name="Yoshizawa M."/>
            <person name="Warren W.C."/>
        </authorList>
    </citation>
    <scope>NUCLEOTIDE SEQUENCE [LARGE SCALE GENOMIC DNA]</scope>
    <source>
        <strain evidence="19">female</strain>
    </source>
</reference>
<comment type="similarity">
    <text evidence="2">Belongs to the LDLR family.</text>
</comment>
<feature type="chain" id="PRO_5035235869" description="Low-density lipoprotein receptor-related protein 11" evidence="15">
    <location>
        <begin position="28"/>
        <end position="580"/>
    </location>
</feature>
<dbReference type="InParanoid" id="W5KI60"/>
<dbReference type="PROSITE" id="PS50279">
    <property type="entry name" value="BPTI_KUNITZ_2"/>
    <property type="match status" value="1"/>
</dbReference>
<dbReference type="SUPFAM" id="SSF57362">
    <property type="entry name" value="BPTI-like"/>
    <property type="match status" value="1"/>
</dbReference>
<dbReference type="GO" id="GO:0016020">
    <property type="term" value="C:membrane"/>
    <property type="evidence" value="ECO:0007669"/>
    <property type="project" value="UniProtKB-SubCell"/>
</dbReference>
<keyword evidence="3" id="KW-0597">Phosphoprotein</keyword>
<keyword evidence="6 14" id="KW-1133">Transmembrane helix</keyword>
<evidence type="ECO:0000256" key="6">
    <source>
        <dbReference type="ARBA" id="ARBA00022989"/>
    </source>
</evidence>
<dbReference type="Gene3D" id="2.60.40.10">
    <property type="entry name" value="Immunoglobulins"/>
    <property type="match status" value="1"/>
</dbReference>
<dbReference type="SMART" id="SM00765">
    <property type="entry name" value="MANEC"/>
    <property type="match status" value="1"/>
</dbReference>
<accession>W5KI60</accession>
<feature type="signal peptide" evidence="15">
    <location>
        <begin position="1"/>
        <end position="27"/>
    </location>
</feature>
<dbReference type="KEGG" id="amex:103032685"/>
<reference evidence="19" key="1">
    <citation type="submission" date="2013-03" db="EMBL/GenBank/DDBJ databases">
        <authorList>
            <person name="Jeffery W."/>
            <person name="Warren W."/>
            <person name="Wilson R.K."/>
        </authorList>
    </citation>
    <scope>NUCLEOTIDE SEQUENCE</scope>
    <source>
        <strain evidence="19">female</strain>
    </source>
</reference>
<dbReference type="PANTHER" id="PTHR46876:SF1">
    <property type="entry name" value="LOW-DENSITY LIPOPROTEIN RECEPTOR-RELATED PROTEIN 11"/>
    <property type="match status" value="1"/>
</dbReference>
<dbReference type="InterPro" id="IPR020901">
    <property type="entry name" value="Prtase_inh_Kunz-CS"/>
</dbReference>
<dbReference type="PRINTS" id="PR00759">
    <property type="entry name" value="BASICPTASE"/>
</dbReference>
<evidence type="ECO:0000256" key="3">
    <source>
        <dbReference type="ARBA" id="ARBA00022553"/>
    </source>
</evidence>
<dbReference type="Pfam" id="PF07502">
    <property type="entry name" value="MANEC"/>
    <property type="match status" value="1"/>
</dbReference>
<dbReference type="SUPFAM" id="SSF57424">
    <property type="entry name" value="LDL receptor-like module"/>
    <property type="match status" value="1"/>
</dbReference>
<dbReference type="CDD" id="cd00112">
    <property type="entry name" value="LDLa"/>
    <property type="match status" value="1"/>
</dbReference>
<feature type="region of interest" description="Disordered" evidence="13">
    <location>
        <begin position="476"/>
        <end position="509"/>
    </location>
</feature>
<evidence type="ECO:0000256" key="9">
    <source>
        <dbReference type="ARBA" id="ARBA00023170"/>
    </source>
</evidence>
<dbReference type="Pfam" id="PF00057">
    <property type="entry name" value="Ldl_recept_a"/>
    <property type="match status" value="1"/>
</dbReference>
<dbReference type="InterPro" id="IPR002172">
    <property type="entry name" value="LDrepeatLR_classA_rpt"/>
</dbReference>
<evidence type="ECO:0000313" key="19">
    <source>
        <dbReference type="Proteomes" id="UP000018467"/>
    </source>
</evidence>
<evidence type="ECO:0000256" key="13">
    <source>
        <dbReference type="SAM" id="MobiDB-lite"/>
    </source>
</evidence>
<keyword evidence="19" id="KW-1185">Reference proteome</keyword>
<feature type="transmembrane region" description="Helical" evidence="14">
    <location>
        <begin position="531"/>
        <end position="555"/>
    </location>
</feature>
<keyword evidence="7 14" id="KW-0472">Membrane</keyword>
<dbReference type="InterPro" id="IPR036055">
    <property type="entry name" value="LDL_receptor-like_sf"/>
</dbReference>
<reference evidence="18" key="4">
    <citation type="submission" date="2025-09" db="UniProtKB">
        <authorList>
            <consortium name="Ensembl"/>
        </authorList>
    </citation>
    <scope>IDENTIFICATION</scope>
</reference>
<evidence type="ECO:0000256" key="4">
    <source>
        <dbReference type="ARBA" id="ARBA00022692"/>
    </source>
</evidence>
<dbReference type="InterPro" id="IPR002223">
    <property type="entry name" value="Kunitz_BPTI"/>
</dbReference>
<dbReference type="CTD" id="84918"/>
<feature type="domain" description="BPTI/Kunitz inhibitor" evidence="16">
    <location>
        <begin position="417"/>
        <end position="467"/>
    </location>
</feature>
<dbReference type="PROSITE" id="PS00280">
    <property type="entry name" value="BPTI_KUNITZ_1"/>
    <property type="match status" value="1"/>
</dbReference>
<dbReference type="AlphaFoldDB" id="W5KI60"/>
<feature type="domain" description="MANSC" evidence="17">
    <location>
        <begin position="100"/>
        <end position="184"/>
    </location>
</feature>
<dbReference type="Pfam" id="PF00014">
    <property type="entry name" value="Kunitz_BPTI"/>
    <property type="match status" value="1"/>
</dbReference>
<evidence type="ECO:0000259" key="16">
    <source>
        <dbReference type="PROSITE" id="PS50279"/>
    </source>
</evidence>
<proteinExistence type="inferred from homology"/>
<dbReference type="FunFam" id="2.60.40.10:FF:000061">
    <property type="entry name" value="Dyslexia-associated protein KIAA0319 homolog"/>
    <property type="match status" value="1"/>
</dbReference>
<evidence type="ECO:0000313" key="18">
    <source>
        <dbReference type="Ensembl" id="ENSAMXP00000007272.2"/>
    </source>
</evidence>
<protein>
    <recommendedName>
        <fullName evidence="11">Low-density lipoprotein receptor-related protein 11</fullName>
    </recommendedName>
</protein>
<dbReference type="PROSITE" id="PS50068">
    <property type="entry name" value="LDLRA_2"/>
    <property type="match status" value="1"/>
</dbReference>
<evidence type="ECO:0000256" key="5">
    <source>
        <dbReference type="ARBA" id="ARBA00022729"/>
    </source>
</evidence>
<dbReference type="Proteomes" id="UP000018467">
    <property type="component" value="Unassembled WGS sequence"/>
</dbReference>
<dbReference type="InterPro" id="IPR013783">
    <property type="entry name" value="Ig-like_fold"/>
</dbReference>
<dbReference type="PROSITE" id="PS01209">
    <property type="entry name" value="LDLRA_1"/>
    <property type="match status" value="1"/>
</dbReference>
<keyword evidence="5 15" id="KW-0732">Signal</keyword>
<feature type="region of interest" description="Disordered" evidence="13">
    <location>
        <begin position="396"/>
        <end position="418"/>
    </location>
</feature>
<evidence type="ECO:0000256" key="12">
    <source>
        <dbReference type="PROSITE-ProRule" id="PRU00124"/>
    </source>
</evidence>
<keyword evidence="10" id="KW-0325">Glycoprotein</keyword>
<feature type="region of interest" description="Disordered" evidence="13">
    <location>
        <begin position="195"/>
        <end position="229"/>
    </location>
</feature>
<dbReference type="GeneTree" id="ENSGT00940000165711"/>
<dbReference type="Ensembl" id="ENSAMXT00000007272.2">
    <property type="protein sequence ID" value="ENSAMXP00000007272.2"/>
    <property type="gene ID" value="ENSAMXG00000007077.2"/>
</dbReference>
<dbReference type="Bgee" id="ENSAMXG00000007077">
    <property type="expression patterns" value="Expressed in brain and 11 other cell types or tissues"/>
</dbReference>
<reference evidence="18" key="3">
    <citation type="submission" date="2025-08" db="UniProtKB">
        <authorList>
            <consortium name="Ensembl"/>
        </authorList>
    </citation>
    <scope>IDENTIFICATION</scope>
</reference>
<dbReference type="SUPFAM" id="SSF49299">
    <property type="entry name" value="PKD domain"/>
    <property type="match status" value="1"/>
</dbReference>
<dbReference type="FunFam" id="4.10.400.10:FF:000067">
    <property type="entry name" value="Serine peptidase inhibitor, Kunitz type 1"/>
    <property type="match status" value="1"/>
</dbReference>
<dbReference type="PROSITE" id="PS50986">
    <property type="entry name" value="MANSC"/>
    <property type="match status" value="1"/>
</dbReference>
<dbReference type="InterPro" id="IPR035986">
    <property type="entry name" value="PKD_dom_sf"/>
</dbReference>
<dbReference type="Gene3D" id="4.10.410.10">
    <property type="entry name" value="Pancreatic trypsin inhibitor Kunitz domain"/>
    <property type="match status" value="1"/>
</dbReference>
<dbReference type="FunFam" id="4.10.410.10:FF:000006">
    <property type="entry name" value="Serine peptidase inhibitor, Kunitz type 1"/>
    <property type="match status" value="1"/>
</dbReference>
<feature type="compositionally biased region" description="Acidic residues" evidence="13">
    <location>
        <begin position="66"/>
        <end position="84"/>
    </location>
</feature>
<dbReference type="CDD" id="cd00146">
    <property type="entry name" value="PKD"/>
    <property type="match status" value="1"/>
</dbReference>
<dbReference type="InterPro" id="IPR036880">
    <property type="entry name" value="Kunitz_BPTI_sf"/>
</dbReference>
<keyword evidence="8 12" id="KW-1015">Disulfide bond</keyword>
<comment type="subcellular location">
    <subcellularLocation>
        <location evidence="1">Membrane</location>
        <topology evidence="1">Single-pass type I membrane protein</topology>
    </subcellularLocation>
</comment>
<keyword evidence="9" id="KW-0675">Receptor</keyword>
<dbReference type="InterPro" id="IPR023415">
    <property type="entry name" value="LDLR_class-A_CS"/>
</dbReference>
<evidence type="ECO:0000256" key="8">
    <source>
        <dbReference type="ARBA" id="ARBA00023157"/>
    </source>
</evidence>
<dbReference type="GeneID" id="103032685"/>
<evidence type="ECO:0000256" key="14">
    <source>
        <dbReference type="SAM" id="Phobius"/>
    </source>
</evidence>
<evidence type="ECO:0000256" key="15">
    <source>
        <dbReference type="SAM" id="SignalP"/>
    </source>
</evidence>